<dbReference type="AlphaFoldDB" id="A0A1F5PFU6"/>
<accession>A0A1F5PFU6</accession>
<evidence type="ECO:0000313" key="3">
    <source>
        <dbReference type="Proteomes" id="UP000178377"/>
    </source>
</evidence>
<proteinExistence type="inferred from homology"/>
<dbReference type="Pfam" id="PF11104">
    <property type="entry name" value="PilM_2"/>
    <property type="match status" value="1"/>
</dbReference>
<organism evidence="2 3">
    <name type="scientific">Candidatus Doudnabacteria bacterium RIFCSPHIGHO2_01_FULL_50_11</name>
    <dbReference type="NCBI Taxonomy" id="1817828"/>
    <lineage>
        <taxon>Bacteria</taxon>
        <taxon>Candidatus Doudnaibacteriota</taxon>
    </lineage>
</organism>
<dbReference type="Proteomes" id="UP000178377">
    <property type="component" value="Unassembled WGS sequence"/>
</dbReference>
<dbReference type="InterPro" id="IPR050696">
    <property type="entry name" value="FtsA/MreB"/>
</dbReference>
<protein>
    <recommendedName>
        <fullName evidence="4">SHS2 domain-containing protein</fullName>
    </recommendedName>
</protein>
<evidence type="ECO:0008006" key="4">
    <source>
        <dbReference type="Google" id="ProtNLM"/>
    </source>
</evidence>
<dbReference type="EMBL" id="MFEO01000031">
    <property type="protein sequence ID" value="OGE88624.1"/>
    <property type="molecule type" value="Genomic_DNA"/>
</dbReference>
<dbReference type="PROSITE" id="PS01036">
    <property type="entry name" value="HSP70_3"/>
    <property type="match status" value="1"/>
</dbReference>
<dbReference type="NCBIfam" id="TIGR01175">
    <property type="entry name" value="pilM"/>
    <property type="match status" value="1"/>
</dbReference>
<evidence type="ECO:0000256" key="1">
    <source>
        <dbReference type="ARBA" id="ARBA00007381"/>
    </source>
</evidence>
<dbReference type="PANTHER" id="PTHR32432:SF3">
    <property type="entry name" value="ETHANOLAMINE UTILIZATION PROTEIN EUTJ"/>
    <property type="match status" value="1"/>
</dbReference>
<dbReference type="InterPro" id="IPR005883">
    <property type="entry name" value="PilM"/>
</dbReference>
<evidence type="ECO:0000313" key="2">
    <source>
        <dbReference type="EMBL" id="OGE88624.1"/>
    </source>
</evidence>
<reference evidence="2 3" key="1">
    <citation type="journal article" date="2016" name="Nat. Commun.">
        <title>Thousands of microbial genomes shed light on interconnected biogeochemical processes in an aquifer system.</title>
        <authorList>
            <person name="Anantharaman K."/>
            <person name="Brown C.T."/>
            <person name="Hug L.A."/>
            <person name="Sharon I."/>
            <person name="Castelle C.J."/>
            <person name="Probst A.J."/>
            <person name="Thomas B.C."/>
            <person name="Singh A."/>
            <person name="Wilkins M.J."/>
            <person name="Karaoz U."/>
            <person name="Brodie E.L."/>
            <person name="Williams K.H."/>
            <person name="Hubbard S.S."/>
            <person name="Banfield J.F."/>
        </authorList>
    </citation>
    <scope>NUCLEOTIDE SEQUENCE [LARGE SCALE GENOMIC DNA]</scope>
</reference>
<dbReference type="SUPFAM" id="SSF53067">
    <property type="entry name" value="Actin-like ATPase domain"/>
    <property type="match status" value="2"/>
</dbReference>
<name>A0A1F5PFU6_9BACT</name>
<comment type="similarity">
    <text evidence="1">Belongs to the heat shock protein 70 family.</text>
</comment>
<dbReference type="Gene3D" id="3.30.1490.300">
    <property type="match status" value="1"/>
</dbReference>
<dbReference type="CDD" id="cd24049">
    <property type="entry name" value="ASKHA_NBD_PilM"/>
    <property type="match status" value="1"/>
</dbReference>
<dbReference type="InterPro" id="IPR043129">
    <property type="entry name" value="ATPase_NBD"/>
</dbReference>
<dbReference type="PANTHER" id="PTHR32432">
    <property type="entry name" value="CELL DIVISION PROTEIN FTSA-RELATED"/>
    <property type="match status" value="1"/>
</dbReference>
<gene>
    <name evidence="2" type="ORF">A2722_04175</name>
</gene>
<sequence length="352" mass="38663">MFFFSKSSSTLGIDIGTSSIKAVQLKKENDKFILESYGLVNVYYPADSAAKIDVVAQTANVLRTLYERSRFSCKRIIMSLPSNLAFVSILNFPPMSEKEIQKSVEYQAKKYIPLPLTDVNLGWQILEEAQPPKTPSKLVTADDLAKMPVLLTAVPKTVINNYVSLAEQAGFEVVALEIESLSLIRSLIGEQDMSSILLVDIGAKSTILSVVHHGYLWATRHLSIGGDTITTSIAHSMGLSFERAEQMKRTSFQEGPASPAFGVTRNVIEIIKQEVQQIIRITENQGKKISKIILTGGGSKLPGLIEEFKNLSPKVETGNPFTQITRNPQVVDHLNDMAPQLAVSVGLAMRAK</sequence>
<dbReference type="PIRSF" id="PIRSF019169">
    <property type="entry name" value="PilM"/>
    <property type="match status" value="1"/>
</dbReference>
<dbReference type="Gene3D" id="3.30.420.40">
    <property type="match status" value="2"/>
</dbReference>
<dbReference type="InterPro" id="IPR018181">
    <property type="entry name" value="Heat_shock_70_CS"/>
</dbReference>
<comment type="caution">
    <text evidence="2">The sequence shown here is derived from an EMBL/GenBank/DDBJ whole genome shotgun (WGS) entry which is preliminary data.</text>
</comment>
<dbReference type="STRING" id="1817828.A2722_04175"/>